<dbReference type="AlphaFoldDB" id="A0A1S1R8E1"/>
<dbReference type="Proteomes" id="UP000179769">
    <property type="component" value="Unassembled WGS sequence"/>
</dbReference>
<dbReference type="RefSeq" id="WP_071060248.1">
    <property type="nucleotide sequence ID" value="NZ_MAXA01000047.1"/>
</dbReference>
<reference evidence="2" key="1">
    <citation type="submission" date="2016-07" db="EMBL/GenBank/DDBJ databases">
        <title>Frankia sp. NRRL B-16219 Genome sequencing.</title>
        <authorList>
            <person name="Ghodhbane-Gtari F."/>
            <person name="Swanson E."/>
            <person name="Gueddou A."/>
            <person name="Louati M."/>
            <person name="Nouioui I."/>
            <person name="Hezbri K."/>
            <person name="Abebe-Akele F."/>
            <person name="Simpson S."/>
            <person name="Morris K."/>
            <person name="Thomas K."/>
            <person name="Gtari M."/>
            <person name="Tisa L.S."/>
        </authorList>
    </citation>
    <scope>NUCLEOTIDE SEQUENCE [LARGE SCALE GENOMIC DNA]</scope>
    <source>
        <strain evidence="2">NRRL B-16219</strain>
    </source>
</reference>
<sequence>MTAPARPRTVRQAAPANPHRAKALDYLRSSRVTVLALSRRNLNLPPDSVIADIAPAEDAHGLSVRVRVTLDEYRWECGEHPIRNGWEGCSHRLAVQMVTGWAELGGRWEA</sequence>
<keyword evidence="2" id="KW-1185">Reference proteome</keyword>
<comment type="caution">
    <text evidence="1">The sequence shown here is derived from an EMBL/GenBank/DDBJ whole genome shotgun (WGS) entry which is preliminary data.</text>
</comment>
<organism evidence="1 2">
    <name type="scientific">Parafrankia soli</name>
    <dbReference type="NCBI Taxonomy" id="2599596"/>
    <lineage>
        <taxon>Bacteria</taxon>
        <taxon>Bacillati</taxon>
        <taxon>Actinomycetota</taxon>
        <taxon>Actinomycetes</taxon>
        <taxon>Frankiales</taxon>
        <taxon>Frankiaceae</taxon>
        <taxon>Parafrankia</taxon>
    </lineage>
</organism>
<evidence type="ECO:0000313" key="1">
    <source>
        <dbReference type="EMBL" id="OHV42227.1"/>
    </source>
</evidence>
<name>A0A1S1R8E1_9ACTN</name>
<accession>A0A1S1R8E1</accession>
<gene>
    <name evidence="1" type="ORF">BBK14_11445</name>
</gene>
<proteinExistence type="predicted"/>
<dbReference type="EMBL" id="MAXA01000047">
    <property type="protein sequence ID" value="OHV42227.1"/>
    <property type="molecule type" value="Genomic_DNA"/>
</dbReference>
<evidence type="ECO:0000313" key="2">
    <source>
        <dbReference type="Proteomes" id="UP000179769"/>
    </source>
</evidence>
<protein>
    <submittedName>
        <fullName evidence="1">Uncharacterized protein</fullName>
    </submittedName>
</protein>